<evidence type="ECO:0000313" key="2">
    <source>
        <dbReference type="EMBL" id="EFX62264.1"/>
    </source>
</evidence>
<accession>E9HCZ3</accession>
<dbReference type="KEGG" id="dpx:DAPPUDRAFT_328114"/>
<keyword evidence="1" id="KW-0812">Transmembrane</keyword>
<evidence type="ECO:0000313" key="4">
    <source>
        <dbReference type="Proteomes" id="UP000000305"/>
    </source>
</evidence>
<evidence type="ECO:0000313" key="3">
    <source>
        <dbReference type="EMBL" id="EFX70388.1"/>
    </source>
</evidence>
<keyword evidence="1" id="KW-0472">Membrane</keyword>
<name>E9HCZ3_DAPPU</name>
<keyword evidence="4" id="KW-1185">Reference proteome</keyword>
<feature type="transmembrane region" description="Helical" evidence="1">
    <location>
        <begin position="21"/>
        <end position="49"/>
    </location>
</feature>
<dbReference type="HOGENOM" id="CLU_2796531_0_0_1"/>
<reference evidence="3 4" key="1">
    <citation type="journal article" date="2011" name="Science">
        <title>The ecoresponsive genome of Daphnia pulex.</title>
        <authorList>
            <person name="Colbourne J.K."/>
            <person name="Pfrender M.E."/>
            <person name="Gilbert D."/>
            <person name="Thomas W.K."/>
            <person name="Tucker A."/>
            <person name="Oakley T.H."/>
            <person name="Tokishita S."/>
            <person name="Aerts A."/>
            <person name="Arnold G.J."/>
            <person name="Basu M.K."/>
            <person name="Bauer D.J."/>
            <person name="Caceres C.E."/>
            <person name="Carmel L."/>
            <person name="Casola C."/>
            <person name="Choi J.H."/>
            <person name="Detter J.C."/>
            <person name="Dong Q."/>
            <person name="Dusheyko S."/>
            <person name="Eads B.D."/>
            <person name="Frohlich T."/>
            <person name="Geiler-Samerotte K.A."/>
            <person name="Gerlach D."/>
            <person name="Hatcher P."/>
            <person name="Jogdeo S."/>
            <person name="Krijgsveld J."/>
            <person name="Kriventseva E.V."/>
            <person name="Kultz D."/>
            <person name="Laforsch C."/>
            <person name="Lindquist E."/>
            <person name="Lopez J."/>
            <person name="Manak J.R."/>
            <person name="Muller J."/>
            <person name="Pangilinan J."/>
            <person name="Patwardhan R.P."/>
            <person name="Pitluck S."/>
            <person name="Pritham E.J."/>
            <person name="Rechtsteiner A."/>
            <person name="Rho M."/>
            <person name="Rogozin I.B."/>
            <person name="Sakarya O."/>
            <person name="Salamov A."/>
            <person name="Schaack S."/>
            <person name="Shapiro H."/>
            <person name="Shiga Y."/>
            <person name="Skalitzky C."/>
            <person name="Smith Z."/>
            <person name="Souvorov A."/>
            <person name="Sung W."/>
            <person name="Tang Z."/>
            <person name="Tsuchiya D."/>
            <person name="Tu H."/>
            <person name="Vos H."/>
            <person name="Wang M."/>
            <person name="Wolf Y.I."/>
            <person name="Yamagata H."/>
            <person name="Yamada T."/>
            <person name="Ye Y."/>
            <person name="Shaw J.R."/>
            <person name="Andrews J."/>
            <person name="Crease T.J."/>
            <person name="Tang H."/>
            <person name="Lucas S.M."/>
            <person name="Robertson H.M."/>
            <person name="Bork P."/>
            <person name="Koonin E.V."/>
            <person name="Zdobnov E.M."/>
            <person name="Grigoriev I.V."/>
            <person name="Lynch M."/>
            <person name="Boore J.L."/>
        </authorList>
    </citation>
    <scope>NUCLEOTIDE SEQUENCE [LARGE SCALE GENOMIC DNA]</scope>
</reference>
<dbReference type="Proteomes" id="UP000000305">
    <property type="component" value="Unassembled WGS sequence"/>
</dbReference>
<dbReference type="AlphaFoldDB" id="E9HCZ3"/>
<dbReference type="KEGG" id="dpx:DAPPUDRAFT_337189"/>
<proteinExistence type="predicted"/>
<gene>
    <name evidence="3" type="ORF">DAPPUDRAFT_328114</name>
    <name evidence="2" type="ORF">DAPPUDRAFT_337189</name>
</gene>
<dbReference type="EMBL" id="GL732622">
    <property type="protein sequence ID" value="EFX70388.1"/>
    <property type="molecule type" value="Genomic_DNA"/>
</dbReference>
<organism evidence="3 4">
    <name type="scientific">Daphnia pulex</name>
    <name type="common">Water flea</name>
    <dbReference type="NCBI Taxonomy" id="6669"/>
    <lineage>
        <taxon>Eukaryota</taxon>
        <taxon>Metazoa</taxon>
        <taxon>Ecdysozoa</taxon>
        <taxon>Arthropoda</taxon>
        <taxon>Crustacea</taxon>
        <taxon>Branchiopoda</taxon>
        <taxon>Diplostraca</taxon>
        <taxon>Cladocera</taxon>
        <taxon>Anomopoda</taxon>
        <taxon>Daphniidae</taxon>
        <taxon>Daphnia</taxon>
    </lineage>
</organism>
<keyword evidence="1" id="KW-1133">Transmembrane helix</keyword>
<evidence type="ECO:0000256" key="1">
    <source>
        <dbReference type="SAM" id="Phobius"/>
    </source>
</evidence>
<sequence length="68" mass="7307">MGDVGGSSPQHFSAGDVMSNLITVLSSCACWYCNVIISSSASLLFWVLMLVTCKCQPVSEFTPSSLNW</sequence>
<dbReference type="EMBL" id="GL733716">
    <property type="protein sequence ID" value="EFX62264.1"/>
    <property type="molecule type" value="Genomic_DNA"/>
</dbReference>
<protein>
    <submittedName>
        <fullName evidence="3">Uncharacterized protein</fullName>
    </submittedName>
</protein>